<evidence type="ECO:0000256" key="2">
    <source>
        <dbReference type="ARBA" id="ARBA00022723"/>
    </source>
</evidence>
<keyword evidence="3 5" id="KW-0378">Hydrolase</keyword>
<dbReference type="GO" id="GO:0008448">
    <property type="term" value="F:N-acetylglucosamine-6-phosphate deacetylase activity"/>
    <property type="evidence" value="ECO:0007669"/>
    <property type="project" value="InterPro"/>
</dbReference>
<organism evidence="10 11">
    <name type="scientific">Tengunoibacter tsumagoiensis</name>
    <dbReference type="NCBI Taxonomy" id="2014871"/>
    <lineage>
        <taxon>Bacteria</taxon>
        <taxon>Bacillati</taxon>
        <taxon>Chloroflexota</taxon>
        <taxon>Ktedonobacteria</taxon>
        <taxon>Ktedonobacterales</taxon>
        <taxon>Dictyobacteraceae</taxon>
        <taxon>Tengunoibacter</taxon>
    </lineage>
</organism>
<dbReference type="GO" id="GO:0046872">
    <property type="term" value="F:metal ion binding"/>
    <property type="evidence" value="ECO:0007669"/>
    <property type="project" value="UniProtKB-KW"/>
</dbReference>
<dbReference type="SUPFAM" id="SSF51338">
    <property type="entry name" value="Composite domain of metallo-dependent hydrolases"/>
    <property type="match status" value="1"/>
</dbReference>
<dbReference type="SUPFAM" id="SSF51556">
    <property type="entry name" value="Metallo-dependent hydrolases"/>
    <property type="match status" value="1"/>
</dbReference>
<feature type="active site" description="Proton donor/acceptor" evidence="6">
    <location>
        <position position="275"/>
    </location>
</feature>
<sequence length="396" mass="42648">MQFTLHGAHLVDAQRDQRTGSVCVTEGTIRSVGPVDEPEGVIIDASDAVIMPGFIEVHTHGGGGFSLHTTHVEELQSYAQWITSTGVTSFLVAVVGTPASLPEAQLATAVDFIEQRHSHLEAEPVGIFLEGPYINEKRRGAHPPIWLRTPDESETEQVLALTKGYLKLITIAPELPGAQAMLQRLIEAGVTVSIGHTDADYEQAQQAIQQGARHMTHCFNAMRPLHHRKPGPLAALAQHAETMGELIADGVHVHPAMMDLLVKVLSPQRTVIITDAQSCAGNPEGEFDFAGQAASVINGAAFLSDGTLAGSVLTMDQALRNILQYTHVSLSEAVGMLTYNPARTAQVDKRKGLLAAGYDADLLIFDQSLHLQATICRGEVAFATEEWSQRLQSLKG</sequence>
<evidence type="ECO:0000256" key="8">
    <source>
        <dbReference type="PIRSR" id="PIRSR038994-3"/>
    </source>
</evidence>
<feature type="domain" description="Amidohydrolase-related" evidence="9">
    <location>
        <begin position="49"/>
        <end position="375"/>
    </location>
</feature>
<dbReference type="PANTHER" id="PTHR11113">
    <property type="entry name" value="N-ACETYLGLUCOSAMINE-6-PHOSPHATE DEACETYLASE"/>
    <property type="match status" value="1"/>
</dbReference>
<evidence type="ECO:0000256" key="3">
    <source>
        <dbReference type="ARBA" id="ARBA00022801"/>
    </source>
</evidence>
<dbReference type="InterPro" id="IPR032466">
    <property type="entry name" value="Metal_Hydrolase"/>
</dbReference>
<accession>A0A402A6F5</accession>
<proteinExistence type="inferred from homology"/>
<dbReference type="AlphaFoldDB" id="A0A402A6F5"/>
<dbReference type="Gene3D" id="3.20.20.140">
    <property type="entry name" value="Metal-dependent hydrolases"/>
    <property type="match status" value="1"/>
</dbReference>
<evidence type="ECO:0000313" key="10">
    <source>
        <dbReference type="EMBL" id="GCE14727.1"/>
    </source>
</evidence>
<dbReference type="RefSeq" id="WP_126582266.1">
    <property type="nucleotide sequence ID" value="NZ_BIFR01000002.1"/>
</dbReference>
<keyword evidence="4 5" id="KW-0119">Carbohydrate metabolism</keyword>
<feature type="binding site" evidence="7">
    <location>
        <position position="141"/>
    </location>
    <ligand>
        <name>substrate</name>
    </ligand>
</feature>
<keyword evidence="2 8" id="KW-0479">Metal-binding</keyword>
<evidence type="ECO:0000313" key="11">
    <source>
        <dbReference type="Proteomes" id="UP000287352"/>
    </source>
</evidence>
<dbReference type="InterPro" id="IPR003764">
    <property type="entry name" value="GlcNAc_6-P_deAcase"/>
</dbReference>
<gene>
    <name evidence="10" type="primary">nagA</name>
    <name evidence="10" type="ORF">KTT_45860</name>
</gene>
<evidence type="ECO:0000256" key="7">
    <source>
        <dbReference type="PIRSR" id="PIRSR038994-2"/>
    </source>
</evidence>
<evidence type="ECO:0000256" key="1">
    <source>
        <dbReference type="ARBA" id="ARBA00010716"/>
    </source>
</evidence>
<feature type="binding site" evidence="7">
    <location>
        <position position="228"/>
    </location>
    <ligand>
        <name>substrate</name>
    </ligand>
</feature>
<evidence type="ECO:0000259" key="9">
    <source>
        <dbReference type="Pfam" id="PF01979"/>
    </source>
</evidence>
<dbReference type="GO" id="GO:0006046">
    <property type="term" value="P:N-acetylglucosamine catabolic process"/>
    <property type="evidence" value="ECO:0007669"/>
    <property type="project" value="TreeGrafter"/>
</dbReference>
<comment type="similarity">
    <text evidence="1 5">Belongs to the metallo-dependent hydrolases superfamily. NagA family.</text>
</comment>
<dbReference type="OrthoDB" id="9776488at2"/>
<dbReference type="NCBIfam" id="TIGR00221">
    <property type="entry name" value="nagA"/>
    <property type="match status" value="1"/>
</dbReference>
<dbReference type="InterPro" id="IPR011059">
    <property type="entry name" value="Metal-dep_hydrolase_composite"/>
</dbReference>
<comment type="cofactor">
    <cofactor evidence="8">
        <name>a divalent metal cation</name>
        <dbReference type="ChEBI" id="CHEBI:60240"/>
    </cofactor>
    <text evidence="8">Binds 1 divalent metal cation per subunit.</text>
</comment>
<keyword evidence="11" id="KW-1185">Reference proteome</keyword>
<feature type="binding site" evidence="7">
    <location>
        <begin position="308"/>
        <end position="310"/>
    </location>
    <ligand>
        <name>substrate</name>
    </ligand>
</feature>
<feature type="binding site" evidence="7">
    <location>
        <begin position="220"/>
        <end position="221"/>
    </location>
    <ligand>
        <name>substrate</name>
    </ligand>
</feature>
<dbReference type="CDD" id="cd00854">
    <property type="entry name" value="NagA"/>
    <property type="match status" value="1"/>
</dbReference>
<reference evidence="11" key="1">
    <citation type="submission" date="2018-12" db="EMBL/GenBank/DDBJ databases">
        <title>Tengunoibacter tsumagoiensis gen. nov., sp. nov., Dictyobacter kobayashii sp. nov., D. alpinus sp. nov., and D. joshuensis sp. nov. and description of Dictyobacteraceae fam. nov. within the order Ktedonobacterales isolated from Tengu-no-mugimeshi.</title>
        <authorList>
            <person name="Wang C.M."/>
            <person name="Zheng Y."/>
            <person name="Sakai Y."/>
            <person name="Toyoda A."/>
            <person name="Minakuchi Y."/>
            <person name="Abe K."/>
            <person name="Yokota A."/>
            <person name="Yabe S."/>
        </authorList>
    </citation>
    <scope>NUCLEOTIDE SEQUENCE [LARGE SCALE GENOMIC DNA]</scope>
    <source>
        <strain evidence="11">Uno3</strain>
    </source>
</reference>
<dbReference type="PANTHER" id="PTHR11113:SF14">
    <property type="entry name" value="N-ACETYLGLUCOSAMINE-6-PHOSPHATE DEACETYLASE"/>
    <property type="match status" value="1"/>
</dbReference>
<dbReference type="Pfam" id="PF01979">
    <property type="entry name" value="Amidohydro_1"/>
    <property type="match status" value="1"/>
</dbReference>
<evidence type="ECO:0000256" key="4">
    <source>
        <dbReference type="ARBA" id="ARBA00023277"/>
    </source>
</evidence>
<dbReference type="Gene3D" id="2.30.40.10">
    <property type="entry name" value="Urease, subunit C, domain 1"/>
    <property type="match status" value="1"/>
</dbReference>
<evidence type="ECO:0000256" key="6">
    <source>
        <dbReference type="PIRSR" id="PIRSR038994-1"/>
    </source>
</evidence>
<dbReference type="InterPro" id="IPR006680">
    <property type="entry name" value="Amidohydro-rel"/>
</dbReference>
<feature type="binding site" evidence="8">
    <location>
        <position position="196"/>
    </location>
    <ligand>
        <name>Zn(2+)</name>
        <dbReference type="ChEBI" id="CHEBI:29105"/>
    </ligand>
</feature>
<feature type="binding site" evidence="7">
    <location>
        <position position="252"/>
    </location>
    <ligand>
        <name>substrate</name>
    </ligand>
</feature>
<name>A0A402A6F5_9CHLR</name>
<dbReference type="PIRSF" id="PIRSF038994">
    <property type="entry name" value="NagA"/>
    <property type="match status" value="1"/>
</dbReference>
<dbReference type="Proteomes" id="UP000287352">
    <property type="component" value="Unassembled WGS sequence"/>
</dbReference>
<evidence type="ECO:0000256" key="5">
    <source>
        <dbReference type="PIRNR" id="PIRNR038994"/>
    </source>
</evidence>
<comment type="caution">
    <text evidence="10">The sequence shown here is derived from an EMBL/GenBank/DDBJ whole genome shotgun (WGS) entry which is preliminary data.</text>
</comment>
<dbReference type="EMBL" id="BIFR01000002">
    <property type="protein sequence ID" value="GCE14727.1"/>
    <property type="molecule type" value="Genomic_DNA"/>
</dbReference>
<feature type="binding site" evidence="8">
    <location>
        <position position="130"/>
    </location>
    <ligand>
        <name>Zn(2+)</name>
        <dbReference type="ChEBI" id="CHEBI:29105"/>
    </ligand>
</feature>
<feature type="binding site" evidence="8">
    <location>
        <position position="217"/>
    </location>
    <ligand>
        <name>Zn(2+)</name>
        <dbReference type="ChEBI" id="CHEBI:29105"/>
    </ligand>
</feature>
<protein>
    <submittedName>
        <fullName evidence="10">N-acetylglucosamine-6-phosphate deacetylase</fullName>
    </submittedName>
</protein>